<reference evidence="2" key="1">
    <citation type="submission" date="2020-02" db="EMBL/GenBank/DDBJ databases">
        <authorList>
            <person name="Meier V. D."/>
        </authorList>
    </citation>
    <scope>NUCLEOTIDE SEQUENCE</scope>
    <source>
        <strain evidence="2">AVDCRST_MAG40</strain>
    </source>
</reference>
<feature type="compositionally biased region" description="Basic residues" evidence="1">
    <location>
        <begin position="90"/>
        <end position="152"/>
    </location>
</feature>
<feature type="region of interest" description="Disordered" evidence="1">
    <location>
        <begin position="1"/>
        <end position="167"/>
    </location>
</feature>
<dbReference type="EC" id="2.7.-.-" evidence="2"/>
<keyword evidence="2" id="KW-0418">Kinase</keyword>
<dbReference type="AlphaFoldDB" id="A0A6J4KC67"/>
<feature type="non-terminal residue" evidence="2">
    <location>
        <position position="167"/>
    </location>
</feature>
<feature type="compositionally biased region" description="Basic residues" evidence="1">
    <location>
        <begin position="26"/>
        <end position="60"/>
    </location>
</feature>
<accession>A0A6J4KC67</accession>
<organism evidence="2">
    <name type="scientific">uncultured Gemmatimonadaceae bacterium</name>
    <dbReference type="NCBI Taxonomy" id="246130"/>
    <lineage>
        <taxon>Bacteria</taxon>
        <taxon>Pseudomonadati</taxon>
        <taxon>Gemmatimonadota</taxon>
        <taxon>Gemmatimonadia</taxon>
        <taxon>Gemmatimonadales</taxon>
        <taxon>Gemmatimonadaceae</taxon>
        <taxon>environmental samples</taxon>
    </lineage>
</organism>
<keyword evidence="2" id="KW-0808">Transferase</keyword>
<proteinExistence type="predicted"/>
<dbReference type="EMBL" id="CADCTX010000119">
    <property type="protein sequence ID" value="CAA9301917.1"/>
    <property type="molecule type" value="Genomic_DNA"/>
</dbReference>
<protein>
    <submittedName>
        <fullName evidence="2">ADP-heptose synthase / D-glycero-beta-D-manno-heptose 7-phosphate kinase</fullName>
        <ecNumber evidence="2">2.7.-.-</ecNumber>
    </submittedName>
</protein>
<evidence type="ECO:0000256" key="1">
    <source>
        <dbReference type="SAM" id="MobiDB-lite"/>
    </source>
</evidence>
<gene>
    <name evidence="2" type="ORF">AVDCRST_MAG40-412</name>
</gene>
<name>A0A6J4KC67_9BACT</name>
<dbReference type="GO" id="GO:0016301">
    <property type="term" value="F:kinase activity"/>
    <property type="evidence" value="ECO:0007669"/>
    <property type="project" value="UniProtKB-KW"/>
</dbReference>
<feature type="non-terminal residue" evidence="2">
    <location>
        <position position="1"/>
    </location>
</feature>
<sequence length="167" mass="19390">DAPRTGLQDPRHRGRRALASGPARSGRLHQRRLRPPAPRARRRAVRRPAAGRRAHRRPQQRRLGAAAQGSRPADPLRARARGGARGPRMCGRRRRLRDRHPARDHHRARPRRAREGRRLLARVHRRCAIRAGARRRRRRRAAHGRPLHHPHRQPASWQPPRVRPPAL</sequence>
<evidence type="ECO:0000313" key="2">
    <source>
        <dbReference type="EMBL" id="CAA9301917.1"/>
    </source>
</evidence>